<dbReference type="EMBL" id="KE524841">
    <property type="protein sequence ID" value="KFB37300.1"/>
    <property type="molecule type" value="Genomic_DNA"/>
</dbReference>
<evidence type="ECO:0000313" key="2">
    <source>
        <dbReference type="EnsemblMetazoa" id="ASIC004518-PA"/>
    </source>
</evidence>
<dbReference type="Proteomes" id="UP000030765">
    <property type="component" value="Unassembled WGS sequence"/>
</dbReference>
<gene>
    <name evidence="1" type="ORF">ZHAS_00004518</name>
</gene>
<dbReference type="EnsemblMetazoa" id="ASIC004518-RA">
    <property type="protein sequence ID" value="ASIC004518-PA"/>
    <property type="gene ID" value="ASIC004518"/>
</dbReference>
<keyword evidence="3" id="KW-1185">Reference proteome</keyword>
<dbReference type="EMBL" id="ATLV01013143">
    <property type="status" value="NOT_ANNOTATED_CDS"/>
    <property type="molecule type" value="Genomic_DNA"/>
</dbReference>
<accession>A0A084VH56</accession>
<dbReference type="VEuPathDB" id="VectorBase:ASIC004518"/>
<protein>
    <submittedName>
        <fullName evidence="1 2">Imidazole glycerol phosphate synthase</fullName>
    </submittedName>
</protein>
<evidence type="ECO:0000313" key="1">
    <source>
        <dbReference type="EMBL" id="KFB37300.1"/>
    </source>
</evidence>
<reference evidence="1 3" key="1">
    <citation type="journal article" date="2014" name="BMC Genomics">
        <title>Genome sequence of Anopheles sinensis provides insight into genetics basis of mosquito competence for malaria parasites.</title>
        <authorList>
            <person name="Zhou D."/>
            <person name="Zhang D."/>
            <person name="Ding G."/>
            <person name="Shi L."/>
            <person name="Hou Q."/>
            <person name="Ye Y."/>
            <person name="Xu Y."/>
            <person name="Zhou H."/>
            <person name="Xiong C."/>
            <person name="Li S."/>
            <person name="Yu J."/>
            <person name="Hong S."/>
            <person name="Yu X."/>
            <person name="Zou P."/>
            <person name="Chen C."/>
            <person name="Chang X."/>
            <person name="Wang W."/>
            <person name="Lv Y."/>
            <person name="Sun Y."/>
            <person name="Ma L."/>
            <person name="Shen B."/>
            <person name="Zhu C."/>
        </authorList>
    </citation>
    <scope>NUCLEOTIDE SEQUENCE [LARGE SCALE GENOMIC DNA]</scope>
</reference>
<dbReference type="AlphaFoldDB" id="A0A084VH56"/>
<sequence>MPTSPAIFRYVRGGETASSSSHHPKKTNANITTVLISIMIIASDGWKRMQPRGDNSLWHGFGE</sequence>
<name>A0A084VH56_ANOSI</name>
<reference evidence="2" key="2">
    <citation type="submission" date="2020-05" db="UniProtKB">
        <authorList>
            <consortium name="EnsemblMetazoa"/>
        </authorList>
    </citation>
    <scope>IDENTIFICATION</scope>
</reference>
<evidence type="ECO:0000313" key="3">
    <source>
        <dbReference type="Proteomes" id="UP000030765"/>
    </source>
</evidence>
<organism evidence="1">
    <name type="scientific">Anopheles sinensis</name>
    <name type="common">Mosquito</name>
    <dbReference type="NCBI Taxonomy" id="74873"/>
    <lineage>
        <taxon>Eukaryota</taxon>
        <taxon>Metazoa</taxon>
        <taxon>Ecdysozoa</taxon>
        <taxon>Arthropoda</taxon>
        <taxon>Hexapoda</taxon>
        <taxon>Insecta</taxon>
        <taxon>Pterygota</taxon>
        <taxon>Neoptera</taxon>
        <taxon>Endopterygota</taxon>
        <taxon>Diptera</taxon>
        <taxon>Nematocera</taxon>
        <taxon>Culicoidea</taxon>
        <taxon>Culicidae</taxon>
        <taxon>Anophelinae</taxon>
        <taxon>Anopheles</taxon>
    </lineage>
</organism>
<proteinExistence type="predicted"/>